<feature type="domain" description="ABC transmembrane type-1" evidence="8">
    <location>
        <begin position="61"/>
        <end position="249"/>
    </location>
</feature>
<accession>A0ABW4JNE8</accession>
<feature type="transmembrane region" description="Helical" evidence="7">
    <location>
        <begin position="60"/>
        <end position="84"/>
    </location>
</feature>
<reference evidence="10" key="1">
    <citation type="journal article" date="2019" name="Int. J. Syst. Evol. Microbiol.">
        <title>The Global Catalogue of Microorganisms (GCM) 10K type strain sequencing project: providing services to taxonomists for standard genome sequencing and annotation.</title>
        <authorList>
            <consortium name="The Broad Institute Genomics Platform"/>
            <consortium name="The Broad Institute Genome Sequencing Center for Infectious Disease"/>
            <person name="Wu L."/>
            <person name="Ma J."/>
        </authorList>
    </citation>
    <scope>NUCLEOTIDE SEQUENCE [LARGE SCALE GENOMIC DNA]</scope>
    <source>
        <strain evidence="10">CGMCC 1.12286</strain>
    </source>
</reference>
<comment type="similarity">
    <text evidence="7">Belongs to the binding-protein-dependent transport system permease family.</text>
</comment>
<organism evidence="9 10">
    <name type="scientific">Alicyclobacillus fodiniaquatilis</name>
    <dbReference type="NCBI Taxonomy" id="1661150"/>
    <lineage>
        <taxon>Bacteria</taxon>
        <taxon>Bacillati</taxon>
        <taxon>Bacillota</taxon>
        <taxon>Bacilli</taxon>
        <taxon>Bacillales</taxon>
        <taxon>Alicyclobacillaceae</taxon>
        <taxon>Alicyclobacillus</taxon>
    </lineage>
</organism>
<feature type="transmembrane region" description="Helical" evidence="7">
    <location>
        <begin position="224"/>
        <end position="245"/>
    </location>
</feature>
<keyword evidence="10" id="KW-1185">Reference proteome</keyword>
<dbReference type="CDD" id="cd06261">
    <property type="entry name" value="TM_PBP2"/>
    <property type="match status" value="1"/>
</dbReference>
<keyword evidence="3" id="KW-1003">Cell membrane</keyword>
<protein>
    <submittedName>
        <fullName evidence="9">ABC transporter permease</fullName>
    </submittedName>
</protein>
<name>A0ABW4JNE8_9BACL</name>
<gene>
    <name evidence="9" type="ORF">ACFSB2_25205</name>
</gene>
<evidence type="ECO:0000256" key="2">
    <source>
        <dbReference type="ARBA" id="ARBA00022448"/>
    </source>
</evidence>
<dbReference type="PROSITE" id="PS50928">
    <property type="entry name" value="ABC_TM1"/>
    <property type="match status" value="1"/>
</dbReference>
<keyword evidence="2 7" id="KW-0813">Transport</keyword>
<evidence type="ECO:0000313" key="10">
    <source>
        <dbReference type="Proteomes" id="UP001597079"/>
    </source>
</evidence>
<dbReference type="Pfam" id="PF00528">
    <property type="entry name" value="BPD_transp_1"/>
    <property type="match status" value="1"/>
</dbReference>
<feature type="transmembrane region" description="Helical" evidence="7">
    <location>
        <begin position="182"/>
        <end position="204"/>
    </location>
</feature>
<dbReference type="SUPFAM" id="SSF161098">
    <property type="entry name" value="MetI-like"/>
    <property type="match status" value="1"/>
</dbReference>
<proteinExistence type="inferred from homology"/>
<dbReference type="Proteomes" id="UP001597079">
    <property type="component" value="Unassembled WGS sequence"/>
</dbReference>
<evidence type="ECO:0000256" key="5">
    <source>
        <dbReference type="ARBA" id="ARBA00022989"/>
    </source>
</evidence>
<evidence type="ECO:0000256" key="4">
    <source>
        <dbReference type="ARBA" id="ARBA00022692"/>
    </source>
</evidence>
<evidence type="ECO:0000259" key="8">
    <source>
        <dbReference type="PROSITE" id="PS50928"/>
    </source>
</evidence>
<comment type="subcellular location">
    <subcellularLocation>
        <location evidence="1 7">Cell membrane</location>
        <topology evidence="1 7">Multi-pass membrane protein</topology>
    </subcellularLocation>
</comment>
<dbReference type="Gene3D" id="1.10.3720.10">
    <property type="entry name" value="MetI-like"/>
    <property type="match status" value="1"/>
</dbReference>
<evidence type="ECO:0000256" key="1">
    <source>
        <dbReference type="ARBA" id="ARBA00004651"/>
    </source>
</evidence>
<dbReference type="PANTHER" id="PTHR30151:SF41">
    <property type="entry name" value="ABC TRANSPORTER PERMEASE PROTEIN"/>
    <property type="match status" value="1"/>
</dbReference>
<dbReference type="EMBL" id="JBHUCX010000099">
    <property type="protein sequence ID" value="MFD1677969.1"/>
    <property type="molecule type" value="Genomic_DNA"/>
</dbReference>
<keyword evidence="6 7" id="KW-0472">Membrane</keyword>
<sequence>MRLSVQARLGRMSPPLLVFIIFVILWQLVCQLCKIPSYLVPTPIEVVQAGVQNARDLWNAIWITFESAFLGFALSIAVGVISAFIMSQAKWIERSLYPYAILLQTIPIVAVAPLIIIWVGSGMTAIVVISFLVAVFPIISNTNFGFLSTDSNLVSLVKMYNNSRWTMTRKVRFPSALPQMFAGLKISAGLSVIGAIVGQFIAGVGGGSGGIGYLITETAANLQMAYLFAAAIASSLLGIFNFGLVNAVTTIFIGKWHESAIATE</sequence>
<evidence type="ECO:0000256" key="6">
    <source>
        <dbReference type="ARBA" id="ARBA00023136"/>
    </source>
</evidence>
<evidence type="ECO:0000313" key="9">
    <source>
        <dbReference type="EMBL" id="MFD1677969.1"/>
    </source>
</evidence>
<evidence type="ECO:0000256" key="3">
    <source>
        <dbReference type="ARBA" id="ARBA00022475"/>
    </source>
</evidence>
<comment type="caution">
    <text evidence="9">The sequence shown here is derived from an EMBL/GenBank/DDBJ whole genome shotgun (WGS) entry which is preliminary data.</text>
</comment>
<dbReference type="InterPro" id="IPR035906">
    <property type="entry name" value="MetI-like_sf"/>
</dbReference>
<feature type="transmembrane region" description="Helical" evidence="7">
    <location>
        <begin position="16"/>
        <end position="40"/>
    </location>
</feature>
<dbReference type="PANTHER" id="PTHR30151">
    <property type="entry name" value="ALKANE SULFONATE ABC TRANSPORTER-RELATED, MEMBRANE SUBUNIT"/>
    <property type="match status" value="1"/>
</dbReference>
<feature type="transmembrane region" description="Helical" evidence="7">
    <location>
        <begin position="125"/>
        <end position="146"/>
    </location>
</feature>
<keyword evidence="4 7" id="KW-0812">Transmembrane</keyword>
<keyword evidence="5 7" id="KW-1133">Transmembrane helix</keyword>
<dbReference type="RefSeq" id="WP_377945910.1">
    <property type="nucleotide sequence ID" value="NZ_JBHUCX010000099.1"/>
</dbReference>
<feature type="transmembrane region" description="Helical" evidence="7">
    <location>
        <begin position="96"/>
        <end position="119"/>
    </location>
</feature>
<evidence type="ECO:0000256" key="7">
    <source>
        <dbReference type="RuleBase" id="RU363032"/>
    </source>
</evidence>
<dbReference type="InterPro" id="IPR000515">
    <property type="entry name" value="MetI-like"/>
</dbReference>